<dbReference type="InterPro" id="IPR036242">
    <property type="entry name" value="Agglutinin_dom_sf"/>
</dbReference>
<proteinExistence type="predicted"/>
<evidence type="ECO:0000259" key="1">
    <source>
        <dbReference type="SMART" id="SM00791"/>
    </source>
</evidence>
<dbReference type="Gene3D" id="2.170.15.10">
    <property type="entry name" value="Proaerolysin, chain A, domain 3"/>
    <property type="match status" value="1"/>
</dbReference>
<evidence type="ECO:0000313" key="2">
    <source>
        <dbReference type="EMBL" id="MBA4676069.1"/>
    </source>
</evidence>
<reference evidence="2" key="1">
    <citation type="journal article" date="2013" name="J. Plant Res.">
        <title>Effect of fungi and light on seed germination of three Opuntia species from semiarid lands of central Mexico.</title>
        <authorList>
            <person name="Delgado-Sanchez P."/>
            <person name="Jimenez-Bremont J.F."/>
            <person name="Guerrero-Gonzalez Mde L."/>
            <person name="Flores J."/>
        </authorList>
    </citation>
    <scope>NUCLEOTIDE SEQUENCE</scope>
    <source>
        <tissue evidence="2">Cladode</tissue>
    </source>
</reference>
<dbReference type="SUPFAM" id="SSF56973">
    <property type="entry name" value="Aerolisin/ETX pore-forming domain"/>
    <property type="match status" value="1"/>
</dbReference>
<name>A0A7C9FFP9_OPUST</name>
<accession>A0A7C9FFP9</accession>
<dbReference type="Gene3D" id="2.80.10.50">
    <property type="match status" value="1"/>
</dbReference>
<dbReference type="AlphaFoldDB" id="A0A7C9FFP9"/>
<feature type="domain" description="Agglutinin" evidence="1">
    <location>
        <begin position="14"/>
        <end position="149"/>
    </location>
</feature>
<sequence>MARGNSSIENVDLVILPRHVAFKGDNGNFLQARTIERHPYLQFSSHDSRNAACQMEVFQNPDGTVRIRSKHFNRFWRRSPNWIWADSTDTSNNNRDTRFMPVRVDSHKIALRNLGNNRFCSRLTTEGKTSCLNADSTTARLEATLGVEELVLSREIYNVKYRLQDAKIYDERVLIMATATTSNMTQQTSTHTFRFAYKDTTTTTWQASVSAGLSVRATFKTGIPFLARGKLTISAEISGTYEWGKTTEVTREIERTDQVGVPPMTQVTANLLASAGKFDVPFSYTQRDILIDGTEVIYRDKNDGVYSGGNNYNVHLELTEKPIKN</sequence>
<reference evidence="2" key="2">
    <citation type="submission" date="2020-07" db="EMBL/GenBank/DDBJ databases">
        <authorList>
            <person name="Vera ALvarez R."/>
            <person name="Arias-Moreno D.M."/>
            <person name="Jimenez-Jacinto V."/>
            <person name="Jimenez-Bremont J.F."/>
            <person name="Swaminathan K."/>
            <person name="Moose S.P."/>
            <person name="Guerrero-Gonzalez M.L."/>
            <person name="Marino-Ramirez L."/>
            <person name="Landsman D."/>
            <person name="Rodriguez-Kessler M."/>
            <person name="Delgado-Sanchez P."/>
        </authorList>
    </citation>
    <scope>NUCLEOTIDE SEQUENCE</scope>
    <source>
        <tissue evidence="2">Cladode</tissue>
    </source>
</reference>
<dbReference type="InterPro" id="IPR008998">
    <property type="entry name" value="Agglutinin"/>
</dbReference>
<dbReference type="CDD" id="cd00257">
    <property type="entry name" value="beta-trefoil_FSCN-like"/>
    <property type="match status" value="1"/>
</dbReference>
<organism evidence="2">
    <name type="scientific">Opuntia streptacantha</name>
    <name type="common">Prickly pear cactus</name>
    <name type="synonym">Opuntia cardona</name>
    <dbReference type="NCBI Taxonomy" id="393608"/>
    <lineage>
        <taxon>Eukaryota</taxon>
        <taxon>Viridiplantae</taxon>
        <taxon>Streptophyta</taxon>
        <taxon>Embryophyta</taxon>
        <taxon>Tracheophyta</taxon>
        <taxon>Spermatophyta</taxon>
        <taxon>Magnoliopsida</taxon>
        <taxon>eudicotyledons</taxon>
        <taxon>Gunneridae</taxon>
        <taxon>Pentapetalae</taxon>
        <taxon>Caryophyllales</taxon>
        <taxon>Cactineae</taxon>
        <taxon>Cactaceae</taxon>
        <taxon>Opuntioideae</taxon>
        <taxon>Opuntia</taxon>
    </lineage>
</organism>
<dbReference type="InterPro" id="IPR004991">
    <property type="entry name" value="Aerolysin-like"/>
</dbReference>
<protein>
    <recommendedName>
        <fullName evidence="1">Agglutinin domain-containing protein</fullName>
    </recommendedName>
</protein>
<dbReference type="EMBL" id="GISG01269979">
    <property type="protein sequence ID" value="MBA4676069.1"/>
    <property type="molecule type" value="Transcribed_RNA"/>
</dbReference>
<dbReference type="PANTHER" id="PTHR39244">
    <property type="entry name" value="NATTERIN-4"/>
    <property type="match status" value="1"/>
</dbReference>
<dbReference type="InterPro" id="IPR053237">
    <property type="entry name" value="Natterin_C"/>
</dbReference>
<dbReference type="SMART" id="SM00791">
    <property type="entry name" value="Agglutinin"/>
    <property type="match status" value="1"/>
</dbReference>
<dbReference type="SUPFAM" id="SSF50382">
    <property type="entry name" value="Agglutinin"/>
    <property type="match status" value="1"/>
</dbReference>
<dbReference type="Pfam" id="PF03318">
    <property type="entry name" value="ETX_MTX2"/>
    <property type="match status" value="1"/>
</dbReference>
<dbReference type="PANTHER" id="PTHR39244:SF5">
    <property type="entry name" value="NATTERIN-3-LIKE"/>
    <property type="match status" value="1"/>
</dbReference>
<dbReference type="Pfam" id="PF07468">
    <property type="entry name" value="Agglutinin"/>
    <property type="match status" value="1"/>
</dbReference>
<dbReference type="CDD" id="cd20216">
    <property type="entry name" value="PFM_HFR-2-like"/>
    <property type="match status" value="1"/>
</dbReference>